<feature type="transmembrane region" description="Helical" evidence="2">
    <location>
        <begin position="311"/>
        <end position="332"/>
    </location>
</feature>
<reference evidence="3 4" key="2">
    <citation type="journal article" date="2019" name="G3 (Bethesda)">
        <title>Hybrid Assembly of the Genome of the Entomopathogenic Nematode Steinernema carpocapsae Identifies the X-Chromosome.</title>
        <authorList>
            <person name="Serra L."/>
            <person name="Macchietto M."/>
            <person name="Macias-Munoz A."/>
            <person name="McGill C.J."/>
            <person name="Rodriguez I.M."/>
            <person name="Rodriguez B."/>
            <person name="Murad R."/>
            <person name="Mortazavi A."/>
        </authorList>
    </citation>
    <scope>NUCLEOTIDE SEQUENCE [LARGE SCALE GENOMIC DNA]</scope>
    <source>
        <strain evidence="3 4">ALL</strain>
    </source>
</reference>
<dbReference type="AlphaFoldDB" id="A0A4U5LWW6"/>
<keyword evidence="2" id="KW-0472">Membrane</keyword>
<dbReference type="PANTHER" id="PTHR44269">
    <property type="entry name" value="DEHYDROGENASE/REDUCTASE SDR FAMILY MEMBER 7-RELATED"/>
    <property type="match status" value="1"/>
</dbReference>
<dbReference type="EMBL" id="AZBU02000011">
    <property type="protein sequence ID" value="TKR60699.1"/>
    <property type="molecule type" value="Genomic_DNA"/>
</dbReference>
<accession>A0A4U5LWW6</accession>
<dbReference type="InterPro" id="IPR020904">
    <property type="entry name" value="Sc_DH/Rdtase_CS"/>
</dbReference>
<dbReference type="PRINTS" id="PR00081">
    <property type="entry name" value="GDHRDH"/>
</dbReference>
<dbReference type="Gene3D" id="3.40.50.720">
    <property type="entry name" value="NAD(P)-binding Rossmann-like Domain"/>
    <property type="match status" value="1"/>
</dbReference>
<name>A0A4U5LWW6_STECR</name>
<dbReference type="Pfam" id="PF00106">
    <property type="entry name" value="adh_short"/>
    <property type="match status" value="1"/>
</dbReference>
<dbReference type="STRING" id="34508.A0A4U5LWW6"/>
<dbReference type="InterPro" id="IPR036291">
    <property type="entry name" value="NAD(P)-bd_dom_sf"/>
</dbReference>
<dbReference type="InterPro" id="IPR002347">
    <property type="entry name" value="SDR_fam"/>
</dbReference>
<sequence length="347" mass="38329">MFIAHRCCRQPSSRVLLASFAMVLLLWIAVFSIFLALAFFCTTKSSLNLYLAQLFGAKQDANFEGKTIWIVGASSGIGEYLARHLAQFRDVKLILSARRVDELGRVKNFLVDTLGLKPNSVEILPMDVTDFEKIEGVVEQANKVFGRTVDTVILNSGRSQRSSFSDVDIEVDLDCFKLNALGPTEIARKQLKYFLEAKSGQFVVISSMCGVIAAPLSPSYTASKHALMGYFRLLSVEYCDRNIDVSIVCPSLTYAPNNVLNAYTGAADEKHGQILAEITPRHMPTEVAADMICTAAANRISESWLSQTPPVLLVAYVMAINPDLFLAFVKFLGFDRLQQMRTGGKTN</sequence>
<reference evidence="3 4" key="1">
    <citation type="journal article" date="2015" name="Genome Biol.">
        <title>Comparative genomics of Steinernema reveals deeply conserved gene regulatory networks.</title>
        <authorList>
            <person name="Dillman A.R."/>
            <person name="Macchietto M."/>
            <person name="Porter C.F."/>
            <person name="Rogers A."/>
            <person name="Williams B."/>
            <person name="Antoshechkin I."/>
            <person name="Lee M.M."/>
            <person name="Goodwin Z."/>
            <person name="Lu X."/>
            <person name="Lewis E.E."/>
            <person name="Goodrich-Blair H."/>
            <person name="Stock S.P."/>
            <person name="Adams B.J."/>
            <person name="Sternberg P.W."/>
            <person name="Mortazavi A."/>
        </authorList>
    </citation>
    <scope>NUCLEOTIDE SEQUENCE [LARGE SCALE GENOMIC DNA]</scope>
    <source>
        <strain evidence="3 4">ALL</strain>
    </source>
</reference>
<organism evidence="3 4">
    <name type="scientific">Steinernema carpocapsae</name>
    <name type="common">Entomopathogenic nematode</name>
    <dbReference type="NCBI Taxonomy" id="34508"/>
    <lineage>
        <taxon>Eukaryota</taxon>
        <taxon>Metazoa</taxon>
        <taxon>Ecdysozoa</taxon>
        <taxon>Nematoda</taxon>
        <taxon>Chromadorea</taxon>
        <taxon>Rhabditida</taxon>
        <taxon>Tylenchina</taxon>
        <taxon>Panagrolaimomorpha</taxon>
        <taxon>Strongyloidoidea</taxon>
        <taxon>Steinernematidae</taxon>
        <taxon>Steinernema</taxon>
    </lineage>
</organism>
<dbReference type="GO" id="GO:0016491">
    <property type="term" value="F:oxidoreductase activity"/>
    <property type="evidence" value="ECO:0007669"/>
    <property type="project" value="UniProtKB-KW"/>
</dbReference>
<keyword evidence="2" id="KW-1133">Transmembrane helix</keyword>
<evidence type="ECO:0000256" key="1">
    <source>
        <dbReference type="ARBA" id="ARBA00023002"/>
    </source>
</evidence>
<keyword evidence="1" id="KW-0560">Oxidoreductase</keyword>
<keyword evidence="4" id="KW-1185">Reference proteome</keyword>
<dbReference type="InterPro" id="IPR053011">
    <property type="entry name" value="SDR_family_member_7"/>
</dbReference>
<evidence type="ECO:0000313" key="3">
    <source>
        <dbReference type="EMBL" id="TKR60699.1"/>
    </source>
</evidence>
<dbReference type="SUPFAM" id="SSF51735">
    <property type="entry name" value="NAD(P)-binding Rossmann-fold domains"/>
    <property type="match status" value="1"/>
</dbReference>
<dbReference type="PANTHER" id="PTHR44269:SF1">
    <property type="entry name" value="DEHYDROGENASE_REDUCTASE SDR FAMILY MEMBER 7"/>
    <property type="match status" value="1"/>
</dbReference>
<proteinExistence type="predicted"/>
<feature type="transmembrane region" description="Helical" evidence="2">
    <location>
        <begin position="15"/>
        <end position="40"/>
    </location>
</feature>
<comment type="caution">
    <text evidence="3">The sequence shown here is derived from an EMBL/GenBank/DDBJ whole genome shotgun (WGS) entry which is preliminary data.</text>
</comment>
<protein>
    <recommendedName>
        <fullName evidence="5">Dehydrogenase/reductase SDR family member 7</fullName>
    </recommendedName>
</protein>
<evidence type="ECO:0008006" key="5">
    <source>
        <dbReference type="Google" id="ProtNLM"/>
    </source>
</evidence>
<gene>
    <name evidence="3" type="ORF">L596_027904</name>
</gene>
<dbReference type="PROSITE" id="PS00061">
    <property type="entry name" value="ADH_SHORT"/>
    <property type="match status" value="1"/>
</dbReference>
<evidence type="ECO:0000313" key="4">
    <source>
        <dbReference type="Proteomes" id="UP000298663"/>
    </source>
</evidence>
<dbReference type="OrthoDB" id="47007at2759"/>
<keyword evidence="2" id="KW-0812">Transmembrane</keyword>
<evidence type="ECO:0000256" key="2">
    <source>
        <dbReference type="SAM" id="Phobius"/>
    </source>
</evidence>
<dbReference type="Proteomes" id="UP000298663">
    <property type="component" value="Unassembled WGS sequence"/>
</dbReference>